<dbReference type="AlphaFoldDB" id="A0A699ZDN1"/>
<feature type="compositionally biased region" description="Basic and acidic residues" evidence="1">
    <location>
        <begin position="115"/>
        <end position="131"/>
    </location>
</feature>
<feature type="region of interest" description="Disordered" evidence="1">
    <location>
        <begin position="26"/>
        <end position="67"/>
    </location>
</feature>
<comment type="caution">
    <text evidence="2">The sequence shown here is derived from an EMBL/GenBank/DDBJ whole genome shotgun (WGS) entry which is preliminary data.</text>
</comment>
<organism evidence="2 3">
    <name type="scientific">Haematococcus lacustris</name>
    <name type="common">Green alga</name>
    <name type="synonym">Haematococcus pluvialis</name>
    <dbReference type="NCBI Taxonomy" id="44745"/>
    <lineage>
        <taxon>Eukaryota</taxon>
        <taxon>Viridiplantae</taxon>
        <taxon>Chlorophyta</taxon>
        <taxon>core chlorophytes</taxon>
        <taxon>Chlorophyceae</taxon>
        <taxon>CS clade</taxon>
        <taxon>Chlamydomonadales</taxon>
        <taxon>Haematococcaceae</taxon>
        <taxon>Haematococcus</taxon>
    </lineage>
</organism>
<feature type="region of interest" description="Disordered" evidence="1">
    <location>
        <begin position="80"/>
        <end position="150"/>
    </location>
</feature>
<name>A0A699ZDN1_HAELA</name>
<evidence type="ECO:0000313" key="3">
    <source>
        <dbReference type="Proteomes" id="UP000485058"/>
    </source>
</evidence>
<keyword evidence="3" id="KW-1185">Reference proteome</keyword>
<dbReference type="Proteomes" id="UP000485058">
    <property type="component" value="Unassembled WGS sequence"/>
</dbReference>
<evidence type="ECO:0000256" key="1">
    <source>
        <dbReference type="SAM" id="MobiDB-lite"/>
    </source>
</evidence>
<reference evidence="2 3" key="1">
    <citation type="submission" date="2020-02" db="EMBL/GenBank/DDBJ databases">
        <title>Draft genome sequence of Haematococcus lacustris strain NIES-144.</title>
        <authorList>
            <person name="Morimoto D."/>
            <person name="Nakagawa S."/>
            <person name="Yoshida T."/>
            <person name="Sawayama S."/>
        </authorList>
    </citation>
    <scope>NUCLEOTIDE SEQUENCE [LARGE SCALE GENOMIC DNA]</scope>
    <source>
        <strain evidence="2 3">NIES-144</strain>
    </source>
</reference>
<gene>
    <name evidence="2" type="ORF">HaLaN_17320</name>
</gene>
<feature type="compositionally biased region" description="Basic residues" evidence="1">
    <location>
        <begin position="26"/>
        <end position="39"/>
    </location>
</feature>
<dbReference type="EMBL" id="BLLF01001599">
    <property type="protein sequence ID" value="GFH20231.1"/>
    <property type="molecule type" value="Genomic_DNA"/>
</dbReference>
<proteinExistence type="predicted"/>
<sequence length="150" mass="16118">MQKHLTGERGTLQHQWQGHRHTVWGNTRSHRASSPHGHKGGTGGGLALVRPATRYPDCTRRQTARTRHKALKGVLSVPTTCLLGGPARQGRQDKATTPNGQARLDIAAHIQSKSAGDRVTGDRGQKHEREGSSPAGLSLLGNDMSSRTQG</sequence>
<protein>
    <submittedName>
        <fullName evidence="2">Uncharacterized protein</fullName>
    </submittedName>
</protein>
<evidence type="ECO:0000313" key="2">
    <source>
        <dbReference type="EMBL" id="GFH20231.1"/>
    </source>
</evidence>
<accession>A0A699ZDN1</accession>